<evidence type="ECO:0000256" key="12">
    <source>
        <dbReference type="ARBA" id="ARBA00022982"/>
    </source>
</evidence>
<organism evidence="22 24">
    <name type="scientific">Cellulomonas hominis</name>
    <dbReference type="NCBI Taxonomy" id="156981"/>
    <lineage>
        <taxon>Bacteria</taxon>
        <taxon>Bacillati</taxon>
        <taxon>Actinomycetota</taxon>
        <taxon>Actinomycetes</taxon>
        <taxon>Micrococcales</taxon>
        <taxon>Cellulomonadaceae</taxon>
        <taxon>Cellulomonas</taxon>
    </lineage>
</organism>
<comment type="subunit">
    <text evidence="17">The cytochrome bc1 complex is composed of a cytochrome b (QcrB), the Rieske iron-sulfur protein (QcrA) and a diheme cytochrome c (QcrC) subunit.</text>
</comment>
<feature type="signal peptide" evidence="20">
    <location>
        <begin position="1"/>
        <end position="32"/>
    </location>
</feature>
<dbReference type="InterPro" id="IPR009152">
    <property type="entry name" value="bc1_cytC-su"/>
</dbReference>
<evidence type="ECO:0000256" key="6">
    <source>
        <dbReference type="ARBA" id="ARBA00022617"/>
    </source>
</evidence>
<reference evidence="22 24" key="1">
    <citation type="submission" date="2019-07" db="EMBL/GenBank/DDBJ databases">
        <title>Whole genome shotgun sequence of Cellulomonas hominis NBRC 16055.</title>
        <authorList>
            <person name="Hosoyama A."/>
            <person name="Uohara A."/>
            <person name="Ohji S."/>
            <person name="Ichikawa N."/>
        </authorList>
    </citation>
    <scope>NUCLEOTIDE SEQUENCE [LARGE SCALE GENOMIC DNA]</scope>
    <source>
        <strain evidence="22 24">NBRC 16055</strain>
    </source>
</reference>
<evidence type="ECO:0000256" key="11">
    <source>
        <dbReference type="ARBA" id="ARBA00022967"/>
    </source>
</evidence>
<proteinExistence type="predicted"/>
<sequence length="267" mass="27095">MKALAARRHHRFAPVVLLLLALLLTGAVYAIAQPASADAAPAAASDSDIAAGQKLFQANCATCHGPTAEGREAVDGGAGGPSLIGVGAAAVDFQVGTGRMPAQMNGAQIQAKPAQFDQEQINQLAAFVASLGAGPAIPTEDMVDPSQGDAANGMALFRTNCAMCHNAVGAGGALSQGKWAPALDETSPTHIYEAMLTGPQSMPVFNDANITPEEKRDIIAYLDEQRDGSPGGLSLGSLGPVSEGLWAWVVGIGLLIGAAVWIGAKSS</sequence>
<dbReference type="OrthoDB" id="9811281at2"/>
<dbReference type="Pfam" id="PF13442">
    <property type="entry name" value="Cytochrome_CBB3"/>
    <property type="match status" value="1"/>
</dbReference>
<keyword evidence="8 17" id="KW-0812">Transmembrane</keyword>
<feature type="binding site" description="axial binding residue" evidence="19">
    <location>
        <position position="165"/>
    </location>
    <ligand>
        <name>heme c</name>
        <dbReference type="ChEBI" id="CHEBI:61717"/>
        <label>2</label>
    </ligand>
    <ligandPart>
        <name>Fe</name>
        <dbReference type="ChEBI" id="CHEBI:18248"/>
    </ligandPart>
</feature>
<dbReference type="AlphaFoldDB" id="A0A511FGD7"/>
<evidence type="ECO:0000256" key="3">
    <source>
        <dbReference type="ARBA" id="ARBA00017819"/>
    </source>
</evidence>
<name>A0A511FGD7_9CELL</name>
<keyword evidence="24" id="KW-1185">Reference proteome</keyword>
<keyword evidence="10" id="KW-0677">Repeat</keyword>
<feature type="binding site" description="covalent" evidence="18">
    <location>
        <position position="164"/>
    </location>
    <ligand>
        <name>heme c</name>
        <dbReference type="ChEBI" id="CHEBI:61717"/>
        <label>2</label>
    </ligand>
</feature>
<comment type="caution">
    <text evidence="17">Lacks conserved residue(s) required for the propagation of feature annotation.</text>
</comment>
<evidence type="ECO:0000256" key="4">
    <source>
        <dbReference type="ARBA" id="ARBA00022448"/>
    </source>
</evidence>
<keyword evidence="15 17" id="KW-0472">Membrane</keyword>
<gene>
    <name evidence="22" type="ORF">CHO01_33870</name>
    <name evidence="23" type="ORF">HNR08_004170</name>
</gene>
<keyword evidence="20" id="KW-0732">Signal</keyword>
<keyword evidence="22" id="KW-0456">Lyase</keyword>
<evidence type="ECO:0000259" key="21">
    <source>
        <dbReference type="PROSITE" id="PS51007"/>
    </source>
</evidence>
<dbReference type="GO" id="GO:0005506">
    <property type="term" value="F:iron ion binding"/>
    <property type="evidence" value="ECO:0007669"/>
    <property type="project" value="UniProtKB-UniRule"/>
</dbReference>
<evidence type="ECO:0000256" key="14">
    <source>
        <dbReference type="ARBA" id="ARBA00023004"/>
    </source>
</evidence>
<comment type="catalytic activity">
    <reaction evidence="16 17">
        <text>a quinol + 2 Fe(III)-[cytochrome c](out) = a quinone + 2 Fe(II)-[cytochrome c](out) + 2 H(+)(out)</text>
        <dbReference type="Rhea" id="RHEA:11484"/>
        <dbReference type="Rhea" id="RHEA-COMP:10350"/>
        <dbReference type="Rhea" id="RHEA-COMP:14399"/>
        <dbReference type="ChEBI" id="CHEBI:15378"/>
        <dbReference type="ChEBI" id="CHEBI:24646"/>
        <dbReference type="ChEBI" id="CHEBI:29033"/>
        <dbReference type="ChEBI" id="CHEBI:29034"/>
        <dbReference type="ChEBI" id="CHEBI:132124"/>
        <dbReference type="EC" id="7.1.1.8"/>
    </reaction>
</comment>
<feature type="transmembrane region" description="Helical" evidence="17">
    <location>
        <begin position="245"/>
        <end position="264"/>
    </location>
</feature>
<evidence type="ECO:0000313" key="24">
    <source>
        <dbReference type="Proteomes" id="UP000321723"/>
    </source>
</evidence>
<comment type="PTM">
    <text evidence="18">Binds 2 heme c groups covalently per subunit.</text>
</comment>
<accession>A0A511FGD7</accession>
<feature type="binding site" description="axial binding residue" evidence="19">
    <location>
        <position position="64"/>
    </location>
    <ligand>
        <name>heme c</name>
        <dbReference type="ChEBI" id="CHEBI:61717"/>
        <label>1</label>
    </ligand>
    <ligandPart>
        <name>Fe</name>
        <dbReference type="ChEBI" id="CHEBI:18248"/>
    </ligandPart>
</feature>
<dbReference type="InterPro" id="IPR009056">
    <property type="entry name" value="Cyt_c-like_dom"/>
</dbReference>
<dbReference type="RefSeq" id="WP_146840157.1">
    <property type="nucleotide sequence ID" value="NZ_BJVQ01000070.1"/>
</dbReference>
<evidence type="ECO:0000256" key="7">
    <source>
        <dbReference type="ARBA" id="ARBA00022660"/>
    </source>
</evidence>
<dbReference type="GO" id="GO:0020037">
    <property type="term" value="F:heme binding"/>
    <property type="evidence" value="ECO:0007669"/>
    <property type="project" value="UniProtKB-UniRule"/>
</dbReference>
<dbReference type="Proteomes" id="UP000564629">
    <property type="component" value="Unassembled WGS sequence"/>
</dbReference>
<dbReference type="GO" id="GO:0008121">
    <property type="term" value="F:quinol-cytochrome-c reductase activity"/>
    <property type="evidence" value="ECO:0007669"/>
    <property type="project" value="UniProtKB-UniRule"/>
</dbReference>
<dbReference type="Proteomes" id="UP000321723">
    <property type="component" value="Unassembled WGS sequence"/>
</dbReference>
<dbReference type="GO" id="GO:0005886">
    <property type="term" value="C:plasma membrane"/>
    <property type="evidence" value="ECO:0007669"/>
    <property type="project" value="UniProtKB-SubCell"/>
</dbReference>
<evidence type="ECO:0000256" key="2">
    <source>
        <dbReference type="ARBA" id="ARBA00012951"/>
    </source>
</evidence>
<keyword evidence="14 17" id="KW-0408">Iron</keyword>
<dbReference type="PANTHER" id="PTHR33751:SF13">
    <property type="entry name" value="CYTOCHROME BC1 COMPLEX CYTOCHROME C SUBUNIT"/>
    <property type="match status" value="1"/>
</dbReference>
<evidence type="ECO:0000256" key="17">
    <source>
        <dbReference type="PIRNR" id="PIRNR000007"/>
    </source>
</evidence>
<feature type="binding site" description="covalent" evidence="18">
    <location>
        <position position="60"/>
    </location>
    <ligand>
        <name>heme c</name>
        <dbReference type="ChEBI" id="CHEBI:61717"/>
        <label>1</label>
    </ligand>
</feature>
<evidence type="ECO:0000256" key="18">
    <source>
        <dbReference type="PIRSR" id="PIRSR000007-50"/>
    </source>
</evidence>
<dbReference type="PROSITE" id="PS51007">
    <property type="entry name" value="CYTC"/>
    <property type="match status" value="1"/>
</dbReference>
<keyword evidence="11 17" id="KW-1278">Translocase</keyword>
<dbReference type="Pfam" id="PF00034">
    <property type="entry name" value="Cytochrom_C"/>
    <property type="match status" value="1"/>
</dbReference>
<keyword evidence="5 17" id="KW-1003">Cell membrane</keyword>
<keyword evidence="6 17" id="KW-0349">Heme</keyword>
<evidence type="ECO:0000256" key="19">
    <source>
        <dbReference type="PIRSR" id="PIRSR000007-51"/>
    </source>
</evidence>
<feature type="binding site" description="covalent" evidence="18">
    <location>
        <position position="161"/>
    </location>
    <ligand>
        <name>heme c</name>
        <dbReference type="ChEBI" id="CHEBI:61717"/>
        <label>2</label>
    </ligand>
</feature>
<reference evidence="23 25" key="2">
    <citation type="submission" date="2020-08" db="EMBL/GenBank/DDBJ databases">
        <title>Sequencing the genomes of 1000 actinobacteria strains.</title>
        <authorList>
            <person name="Klenk H.-P."/>
        </authorList>
    </citation>
    <scope>NUCLEOTIDE SEQUENCE [LARGE SCALE GENOMIC DNA]</scope>
    <source>
        <strain evidence="23 25">DSM 9581</strain>
    </source>
</reference>
<evidence type="ECO:0000256" key="15">
    <source>
        <dbReference type="ARBA" id="ARBA00023136"/>
    </source>
</evidence>
<dbReference type="PIRSF" id="PIRSF000007">
    <property type="entry name" value="Ubiq_cycred_cyc"/>
    <property type="match status" value="1"/>
</dbReference>
<dbReference type="InterPro" id="IPR050597">
    <property type="entry name" value="Cytochrome_c_Oxidase_Subunit"/>
</dbReference>
<keyword evidence="9 17" id="KW-0479">Metal-binding</keyword>
<feature type="chain" id="PRO_5038242081" description="Cytochrome bc1 complex cytochrome c subunit" evidence="20">
    <location>
        <begin position="33"/>
        <end position="267"/>
    </location>
</feature>
<dbReference type="EC" id="7.1.1.8" evidence="2 17"/>
<keyword evidence="13 17" id="KW-1133">Transmembrane helix</keyword>
<evidence type="ECO:0000313" key="23">
    <source>
        <dbReference type="EMBL" id="MBB5475434.1"/>
    </source>
</evidence>
<evidence type="ECO:0000256" key="20">
    <source>
        <dbReference type="SAM" id="SignalP"/>
    </source>
</evidence>
<keyword evidence="7 17" id="KW-0679">Respiratory chain</keyword>
<evidence type="ECO:0000256" key="10">
    <source>
        <dbReference type="ARBA" id="ARBA00022737"/>
    </source>
</evidence>
<dbReference type="EMBL" id="JACHDN010000001">
    <property type="protein sequence ID" value="MBB5475434.1"/>
    <property type="molecule type" value="Genomic_DNA"/>
</dbReference>
<feature type="binding site" description="covalent" evidence="18">
    <location>
        <position position="63"/>
    </location>
    <ligand>
        <name>heme c</name>
        <dbReference type="ChEBI" id="CHEBI:61717"/>
        <label>1</label>
    </ligand>
</feature>
<dbReference type="Gene3D" id="1.10.760.10">
    <property type="entry name" value="Cytochrome c-like domain"/>
    <property type="match status" value="2"/>
</dbReference>
<evidence type="ECO:0000256" key="13">
    <source>
        <dbReference type="ARBA" id="ARBA00022989"/>
    </source>
</evidence>
<dbReference type="PANTHER" id="PTHR33751">
    <property type="entry name" value="CBB3-TYPE CYTOCHROME C OXIDASE SUBUNIT FIXP"/>
    <property type="match status" value="1"/>
</dbReference>
<evidence type="ECO:0000256" key="8">
    <source>
        <dbReference type="ARBA" id="ARBA00022692"/>
    </source>
</evidence>
<dbReference type="InterPro" id="IPR036909">
    <property type="entry name" value="Cyt_c-like_dom_sf"/>
</dbReference>
<evidence type="ECO:0000313" key="25">
    <source>
        <dbReference type="Proteomes" id="UP000564629"/>
    </source>
</evidence>
<comment type="caution">
    <text evidence="22">The sequence shown here is derived from an EMBL/GenBank/DDBJ whole genome shotgun (WGS) entry which is preliminary data.</text>
</comment>
<evidence type="ECO:0000256" key="1">
    <source>
        <dbReference type="ARBA" id="ARBA00004651"/>
    </source>
</evidence>
<evidence type="ECO:0000256" key="16">
    <source>
        <dbReference type="ARBA" id="ARBA00029351"/>
    </source>
</evidence>
<feature type="domain" description="Cytochrome c" evidence="21">
    <location>
        <begin position="47"/>
        <end position="226"/>
    </location>
</feature>
<evidence type="ECO:0000256" key="9">
    <source>
        <dbReference type="ARBA" id="ARBA00022723"/>
    </source>
</evidence>
<keyword evidence="12 17" id="KW-0249">Electron transport</keyword>
<dbReference type="SUPFAM" id="SSF46626">
    <property type="entry name" value="Cytochrome c"/>
    <property type="match status" value="2"/>
</dbReference>
<dbReference type="EMBL" id="BJVQ01000070">
    <property type="protein sequence ID" value="GEL48271.1"/>
    <property type="molecule type" value="Genomic_DNA"/>
</dbReference>
<evidence type="ECO:0000313" key="22">
    <source>
        <dbReference type="EMBL" id="GEL48271.1"/>
    </source>
</evidence>
<comment type="subcellular location">
    <subcellularLocation>
        <location evidence="1 17">Cell membrane</location>
        <topology evidence="1 17">Multi-pass membrane protein</topology>
    </subcellularLocation>
</comment>
<evidence type="ECO:0000256" key="5">
    <source>
        <dbReference type="ARBA" id="ARBA00022475"/>
    </source>
</evidence>
<protein>
    <recommendedName>
        <fullName evidence="3 17">Cytochrome bc1 complex cytochrome c subunit</fullName>
        <ecNumber evidence="2 17">7.1.1.8</ecNumber>
    </recommendedName>
</protein>
<dbReference type="GO" id="GO:0016829">
    <property type="term" value="F:lyase activity"/>
    <property type="evidence" value="ECO:0007669"/>
    <property type="project" value="UniProtKB-KW"/>
</dbReference>
<keyword evidence="4 17" id="KW-0813">Transport</keyword>